<accession>A0A1N7LB95</accession>
<dbReference type="EMBL" id="FTOD01000004">
    <property type="protein sequence ID" value="SIS71053.1"/>
    <property type="molecule type" value="Genomic_DNA"/>
</dbReference>
<feature type="transmembrane region" description="Helical" evidence="7">
    <location>
        <begin position="236"/>
        <end position="256"/>
    </location>
</feature>
<evidence type="ECO:0000256" key="7">
    <source>
        <dbReference type="SAM" id="Phobius"/>
    </source>
</evidence>
<evidence type="ECO:0000259" key="8">
    <source>
        <dbReference type="PROSITE" id="PS50850"/>
    </source>
</evidence>
<feature type="transmembrane region" description="Helical" evidence="7">
    <location>
        <begin position="47"/>
        <end position="67"/>
    </location>
</feature>
<dbReference type="Proteomes" id="UP000186795">
    <property type="component" value="Unassembled WGS sequence"/>
</dbReference>
<dbReference type="InterPro" id="IPR011701">
    <property type="entry name" value="MFS"/>
</dbReference>
<keyword evidence="6 7" id="KW-0472">Membrane</keyword>
<feature type="domain" description="Major facilitator superfamily (MFS) profile" evidence="8">
    <location>
        <begin position="9"/>
        <end position="381"/>
    </location>
</feature>
<protein>
    <submittedName>
        <fullName evidence="9">Predicted arabinose efflux permease, MFS family</fullName>
    </submittedName>
</protein>
<dbReference type="CDD" id="cd17477">
    <property type="entry name" value="MFS_YcaD_like"/>
    <property type="match status" value="1"/>
</dbReference>
<organism evidence="9 10">
    <name type="scientific">Kroppenstedtia eburnea</name>
    <dbReference type="NCBI Taxonomy" id="714067"/>
    <lineage>
        <taxon>Bacteria</taxon>
        <taxon>Bacillati</taxon>
        <taxon>Bacillota</taxon>
        <taxon>Bacilli</taxon>
        <taxon>Bacillales</taxon>
        <taxon>Thermoactinomycetaceae</taxon>
        <taxon>Kroppenstedtia</taxon>
    </lineage>
</organism>
<dbReference type="PROSITE" id="PS50850">
    <property type="entry name" value="MFS"/>
    <property type="match status" value="1"/>
</dbReference>
<dbReference type="SUPFAM" id="SSF103473">
    <property type="entry name" value="MFS general substrate transporter"/>
    <property type="match status" value="1"/>
</dbReference>
<sequence length="391" mass="42119">MNGQTSAKGFRLLLAVIFVSGFSQGLLLPLLATLLEERGVSAGMNGLNAAALYIGILAVSPLCGPLVRRWGYRRLIRTGMAAVALCTFLFPLFAGFFSWMFLRFLIGVGDGVLGYASQLWITSESPRHLRGRRLAHFGLVYGLGFGAGPLGLNLLPLGVWVPFVTAGILLTLLWIVAARLRDVRPKVSPVPGKGRLRRVYRWGFVALIPAFLYGFLEASLSGSFPVYGLREGLSPAWVSLLISAFVYGSLALQVPLGVWSDRWGRKRILAWVCFLGGLGMAAIPFAMEERWLLLGLFAIAGGLLGSLYSLGLTFLADLLPRETLPDGNAVANVHFALGCMLGPYAGGWLIQFTGGGSLFWLIAFTLLLSSLITALFGSKGYGEVSRQGEVA</sequence>
<dbReference type="GO" id="GO:0022857">
    <property type="term" value="F:transmembrane transporter activity"/>
    <property type="evidence" value="ECO:0007669"/>
    <property type="project" value="InterPro"/>
</dbReference>
<dbReference type="OrthoDB" id="9607at2"/>
<dbReference type="Pfam" id="PF07690">
    <property type="entry name" value="MFS_1"/>
    <property type="match status" value="1"/>
</dbReference>
<feature type="transmembrane region" description="Helical" evidence="7">
    <location>
        <begin position="12"/>
        <end position="35"/>
    </location>
</feature>
<evidence type="ECO:0000256" key="1">
    <source>
        <dbReference type="ARBA" id="ARBA00004651"/>
    </source>
</evidence>
<dbReference type="InterPro" id="IPR047200">
    <property type="entry name" value="MFS_YcaD-like"/>
</dbReference>
<evidence type="ECO:0000256" key="4">
    <source>
        <dbReference type="ARBA" id="ARBA00022692"/>
    </source>
</evidence>
<dbReference type="InterPro" id="IPR036259">
    <property type="entry name" value="MFS_trans_sf"/>
</dbReference>
<feature type="transmembrane region" description="Helical" evidence="7">
    <location>
        <begin position="158"/>
        <end position="178"/>
    </location>
</feature>
<keyword evidence="5 7" id="KW-1133">Transmembrane helix</keyword>
<evidence type="ECO:0000256" key="5">
    <source>
        <dbReference type="ARBA" id="ARBA00022989"/>
    </source>
</evidence>
<feature type="transmembrane region" description="Helical" evidence="7">
    <location>
        <begin position="358"/>
        <end position="377"/>
    </location>
</feature>
<evidence type="ECO:0000313" key="9">
    <source>
        <dbReference type="EMBL" id="SIS71053.1"/>
    </source>
</evidence>
<dbReference type="InterPro" id="IPR020846">
    <property type="entry name" value="MFS_dom"/>
</dbReference>
<evidence type="ECO:0000256" key="3">
    <source>
        <dbReference type="ARBA" id="ARBA00022475"/>
    </source>
</evidence>
<feature type="transmembrane region" description="Helical" evidence="7">
    <location>
        <begin position="331"/>
        <end position="352"/>
    </location>
</feature>
<name>A0A1N7LB95_9BACL</name>
<feature type="transmembrane region" description="Helical" evidence="7">
    <location>
        <begin position="293"/>
        <end position="319"/>
    </location>
</feature>
<gene>
    <name evidence="9" type="ORF">SAMN05421790_10464</name>
</gene>
<keyword evidence="2" id="KW-0813">Transport</keyword>
<proteinExistence type="predicted"/>
<reference evidence="10" key="1">
    <citation type="submission" date="2017-01" db="EMBL/GenBank/DDBJ databases">
        <authorList>
            <person name="Varghese N."/>
            <person name="Submissions S."/>
        </authorList>
    </citation>
    <scope>NUCLEOTIDE SEQUENCE [LARGE SCALE GENOMIC DNA]</scope>
    <source>
        <strain evidence="10">DSM 45196</strain>
    </source>
</reference>
<comment type="subcellular location">
    <subcellularLocation>
        <location evidence="1">Cell membrane</location>
        <topology evidence="1">Multi-pass membrane protein</topology>
    </subcellularLocation>
</comment>
<keyword evidence="3" id="KW-1003">Cell membrane</keyword>
<dbReference type="AlphaFoldDB" id="A0A1N7LB95"/>
<dbReference type="PANTHER" id="PTHR23521:SF2">
    <property type="entry name" value="TRANSPORTER MFS SUPERFAMILY"/>
    <property type="match status" value="1"/>
</dbReference>
<evidence type="ECO:0000313" key="10">
    <source>
        <dbReference type="Proteomes" id="UP000186795"/>
    </source>
</evidence>
<dbReference type="Gene3D" id="1.20.1250.20">
    <property type="entry name" value="MFS general substrate transporter like domains"/>
    <property type="match status" value="2"/>
</dbReference>
<dbReference type="GO" id="GO:0005886">
    <property type="term" value="C:plasma membrane"/>
    <property type="evidence" value="ECO:0007669"/>
    <property type="project" value="UniProtKB-SubCell"/>
</dbReference>
<feature type="transmembrane region" description="Helical" evidence="7">
    <location>
        <begin position="199"/>
        <end position="216"/>
    </location>
</feature>
<evidence type="ECO:0000256" key="6">
    <source>
        <dbReference type="ARBA" id="ARBA00023136"/>
    </source>
</evidence>
<dbReference type="RefSeq" id="WP_076524376.1">
    <property type="nucleotide sequence ID" value="NZ_CP048103.1"/>
</dbReference>
<evidence type="ECO:0000256" key="2">
    <source>
        <dbReference type="ARBA" id="ARBA00022448"/>
    </source>
</evidence>
<keyword evidence="10" id="KW-1185">Reference proteome</keyword>
<dbReference type="PANTHER" id="PTHR23521">
    <property type="entry name" value="TRANSPORTER MFS SUPERFAMILY"/>
    <property type="match status" value="1"/>
</dbReference>
<feature type="transmembrane region" description="Helical" evidence="7">
    <location>
        <begin position="268"/>
        <end position="287"/>
    </location>
</feature>
<keyword evidence="4 7" id="KW-0812">Transmembrane</keyword>
<feature type="transmembrane region" description="Helical" evidence="7">
    <location>
        <begin position="79"/>
        <end position="98"/>
    </location>
</feature>